<dbReference type="AlphaFoldDB" id="A0A1G9YH88"/>
<sequence length="94" mass="11275">MNSMLKKMILNKLKQVSTEELLHYSKQYDIPVTKRQAEQITAYLRKTEFDPFSEKERMVLFKELAKMTNVETAKKANKLFKQLTKEYGIDSWFY</sequence>
<proteinExistence type="predicted"/>
<keyword evidence="2" id="KW-1185">Reference proteome</keyword>
<dbReference type="RefSeq" id="WP_074601128.1">
    <property type="nucleotide sequence ID" value="NZ_FNHF01000009.1"/>
</dbReference>
<dbReference type="InterPro" id="IPR020277">
    <property type="entry name" value="DUF2624"/>
</dbReference>
<gene>
    <name evidence="1" type="ORF">SAMN05216244_4174</name>
</gene>
<dbReference type="Proteomes" id="UP000182347">
    <property type="component" value="Unassembled WGS sequence"/>
</dbReference>
<dbReference type="OrthoDB" id="2969753at2"/>
<dbReference type="EMBL" id="FNHF01000009">
    <property type="protein sequence ID" value="SDN08538.1"/>
    <property type="molecule type" value="Genomic_DNA"/>
</dbReference>
<accession>A0A1G9YH88</accession>
<dbReference type="STRING" id="482461.SAMN05216244_4174"/>
<name>A0A1G9YH88_9BACI</name>
<evidence type="ECO:0000313" key="1">
    <source>
        <dbReference type="EMBL" id="SDN08538.1"/>
    </source>
</evidence>
<dbReference type="Pfam" id="PF11116">
    <property type="entry name" value="DUF2624"/>
    <property type="match status" value="1"/>
</dbReference>
<evidence type="ECO:0008006" key="3">
    <source>
        <dbReference type="Google" id="ProtNLM"/>
    </source>
</evidence>
<protein>
    <recommendedName>
        <fullName evidence="3">DUF2624 domain-containing protein</fullName>
    </recommendedName>
</protein>
<evidence type="ECO:0000313" key="2">
    <source>
        <dbReference type="Proteomes" id="UP000182347"/>
    </source>
</evidence>
<reference evidence="2" key="1">
    <citation type="submission" date="2016-10" db="EMBL/GenBank/DDBJ databases">
        <authorList>
            <person name="Varghese N."/>
            <person name="Submissions S."/>
        </authorList>
    </citation>
    <scope>NUCLEOTIDE SEQUENCE [LARGE SCALE GENOMIC DNA]</scope>
    <source>
        <strain evidence="2">CGMCC 1.6199</strain>
    </source>
</reference>
<organism evidence="1 2">
    <name type="scientific">Sediminibacillus halophilus</name>
    <dbReference type="NCBI Taxonomy" id="482461"/>
    <lineage>
        <taxon>Bacteria</taxon>
        <taxon>Bacillati</taxon>
        <taxon>Bacillota</taxon>
        <taxon>Bacilli</taxon>
        <taxon>Bacillales</taxon>
        <taxon>Bacillaceae</taxon>
        <taxon>Sediminibacillus</taxon>
    </lineage>
</organism>